<dbReference type="AlphaFoldDB" id="A0A4U1DG11"/>
<evidence type="ECO:0000313" key="8">
    <source>
        <dbReference type="Proteomes" id="UP000307756"/>
    </source>
</evidence>
<dbReference type="InterPro" id="IPR044152">
    <property type="entry name" value="YqjM-like"/>
</dbReference>
<evidence type="ECO:0000256" key="2">
    <source>
        <dbReference type="ARBA" id="ARBA00022630"/>
    </source>
</evidence>
<evidence type="ECO:0000256" key="1">
    <source>
        <dbReference type="ARBA" id="ARBA00001917"/>
    </source>
</evidence>
<dbReference type="Pfam" id="PF00724">
    <property type="entry name" value="Oxidored_FMN"/>
    <property type="match status" value="1"/>
</dbReference>
<keyword evidence="2" id="KW-0285">Flavoprotein</keyword>
<name>A0A4U1DG11_9BACI</name>
<evidence type="ECO:0000256" key="4">
    <source>
        <dbReference type="ARBA" id="ARBA00022857"/>
    </source>
</evidence>
<gene>
    <name evidence="7" type="ORF">FA727_06050</name>
</gene>
<comment type="cofactor">
    <cofactor evidence="1">
        <name>FMN</name>
        <dbReference type="ChEBI" id="CHEBI:58210"/>
    </cofactor>
</comment>
<comment type="caution">
    <text evidence="7">The sequence shown here is derived from an EMBL/GenBank/DDBJ whole genome shotgun (WGS) entry which is preliminary data.</text>
</comment>
<dbReference type="Gene3D" id="3.20.20.70">
    <property type="entry name" value="Aldolase class I"/>
    <property type="match status" value="1"/>
</dbReference>
<keyword evidence="5" id="KW-0560">Oxidoreductase</keyword>
<keyword evidence="4" id="KW-0521">NADP</keyword>
<evidence type="ECO:0000256" key="3">
    <source>
        <dbReference type="ARBA" id="ARBA00022643"/>
    </source>
</evidence>
<protein>
    <submittedName>
        <fullName evidence="7">NADPH dehydrogenase</fullName>
    </submittedName>
</protein>
<dbReference type="Proteomes" id="UP000307756">
    <property type="component" value="Unassembled WGS sequence"/>
</dbReference>
<evidence type="ECO:0000256" key="5">
    <source>
        <dbReference type="ARBA" id="ARBA00023002"/>
    </source>
</evidence>
<dbReference type="OrthoDB" id="9772736at2"/>
<keyword evidence="8" id="KW-1185">Reference proteome</keyword>
<feature type="domain" description="NADH:flavin oxidoreductase/NADH oxidase N-terminal" evidence="6">
    <location>
        <begin position="4"/>
        <end position="319"/>
    </location>
</feature>
<keyword evidence="3" id="KW-0288">FMN</keyword>
<dbReference type="PANTHER" id="PTHR43303:SF4">
    <property type="entry name" value="NADPH DEHYDROGENASE C23G7.10C-RELATED"/>
    <property type="match status" value="1"/>
</dbReference>
<dbReference type="GO" id="GO:0010181">
    <property type="term" value="F:FMN binding"/>
    <property type="evidence" value="ECO:0007669"/>
    <property type="project" value="InterPro"/>
</dbReference>
<dbReference type="PANTHER" id="PTHR43303">
    <property type="entry name" value="NADPH DEHYDROGENASE C23G7.10C-RELATED"/>
    <property type="match status" value="1"/>
</dbReference>
<evidence type="ECO:0000313" key="7">
    <source>
        <dbReference type="EMBL" id="TKC20146.1"/>
    </source>
</evidence>
<dbReference type="GO" id="GO:0003959">
    <property type="term" value="F:NADPH dehydrogenase activity"/>
    <property type="evidence" value="ECO:0007669"/>
    <property type="project" value="InterPro"/>
</dbReference>
<dbReference type="InterPro" id="IPR013785">
    <property type="entry name" value="Aldolase_TIM"/>
</dbReference>
<reference evidence="7 8" key="1">
    <citation type="journal article" date="2011" name="J. Microbiol.">
        <title>Bacillus kyonggiensis sp. nov., isolated from soil of a lettuce field.</title>
        <authorList>
            <person name="Dong K."/>
            <person name="Lee S."/>
        </authorList>
    </citation>
    <scope>NUCLEOTIDE SEQUENCE [LARGE SCALE GENOMIC DNA]</scope>
    <source>
        <strain evidence="7 8">NB22</strain>
    </source>
</reference>
<dbReference type="EMBL" id="SWBM01000001">
    <property type="protein sequence ID" value="TKC20146.1"/>
    <property type="molecule type" value="Genomic_DNA"/>
</dbReference>
<organism evidence="7 8">
    <name type="scientific">Robertmurraya kyonggiensis</name>
    <dbReference type="NCBI Taxonomy" id="1037680"/>
    <lineage>
        <taxon>Bacteria</taxon>
        <taxon>Bacillati</taxon>
        <taxon>Bacillota</taxon>
        <taxon>Bacilli</taxon>
        <taxon>Bacillales</taxon>
        <taxon>Bacillaceae</taxon>
        <taxon>Robertmurraya</taxon>
    </lineage>
</organism>
<dbReference type="SUPFAM" id="SSF51395">
    <property type="entry name" value="FMN-linked oxidoreductases"/>
    <property type="match status" value="1"/>
</dbReference>
<dbReference type="InterPro" id="IPR001155">
    <property type="entry name" value="OxRdtase_FMN_N"/>
</dbReference>
<proteinExistence type="predicted"/>
<sequence length="335" mass="37349">MDTLFSGFSINDLFLKNRIVMSPMCQYSAREGMPNEWHKVHYASRAIGGAGLITIEMTAVSPEGRSTDKDLGLWSDKHIPKFEEIISLCKKNGAKVSVQISHAGRKAQNINIPISPSAIKFEGEMYNQPRELEIDDIKKIIDSYTQTAKRAVLAGADCIEIHGAHGYLIHQFHSRLTNKRNDKYGVIPWKFGTEVIQSVKNVIPKSMPLIMRISAIEYAVGGYDIEYVLKICEHYRNAGISIFSISSGGEGPFPTDYPGHHVPFSRVIKGNLRVPTIVAGVINSPDLADSIIRNNDADLIAIGRGMLRNPYWALDAAEILNQHIEVPDQYKRAFN</sequence>
<accession>A0A4U1DG11</accession>
<evidence type="ECO:0000259" key="6">
    <source>
        <dbReference type="Pfam" id="PF00724"/>
    </source>
</evidence>
<dbReference type="GO" id="GO:0050661">
    <property type="term" value="F:NADP binding"/>
    <property type="evidence" value="ECO:0007669"/>
    <property type="project" value="InterPro"/>
</dbReference>